<evidence type="ECO:0000256" key="1">
    <source>
        <dbReference type="SAM" id="Phobius"/>
    </source>
</evidence>
<comment type="caution">
    <text evidence="2">The sequence shown here is derived from an EMBL/GenBank/DDBJ whole genome shotgun (WGS) entry which is preliminary data.</text>
</comment>
<sequence length="480" mass="50753">MTPELEAQLVELGWIDLDGQLFRQDLPVSTGGTQTVLFGRHGADLALLAPIGDAVVDYSEARYDIDIAADIVVLVHRFAGTPTLKEIAAEAHDLAEYASGRADPHESPTTVVPAPPPEEAPTQMAPVVDEPTQLAPAAEPYGAPTMAGPVIEYAYSDEQPVIEFGYEEPQPEPEPEESSSRSPVLIAAVIAVAAVVLAAVVFVLTRDGSDSAAPVTIGEVGPCDVAPLMTPEKLTYSDRGLTVTTHIIPGCDSGDLLVNHGYRINVVDDTGKDVASGVFDLTGTPIAVGRSGATVDFTFPPGSFLRTADTINGAVRIIPHRDSYDGKPDSDTVSATAVTAAEPGIPETGDLEAAAATALTDIAAADRQILDDTLLDVWQPQLSSKRPGEVAEGITWTNADVLREHLQLRGRHPNARLVWSGDWPVYSDPTWWVTVAGVPFDSADGALGWCADQQYDAEHCLAKMLSQTRGSDGTAVPQGR</sequence>
<dbReference type="AlphaFoldDB" id="A0A5N5VA55"/>
<protein>
    <submittedName>
        <fullName evidence="2">Uncharacterized protein</fullName>
    </submittedName>
</protein>
<evidence type="ECO:0000313" key="2">
    <source>
        <dbReference type="EMBL" id="KAB7757817.1"/>
    </source>
</evidence>
<gene>
    <name evidence="2" type="ORF">MPHL21000_06780</name>
</gene>
<feature type="transmembrane region" description="Helical" evidence="1">
    <location>
        <begin position="184"/>
        <end position="204"/>
    </location>
</feature>
<dbReference type="RefSeq" id="WP_061482623.1">
    <property type="nucleotide sequence ID" value="NZ_ANBO01000042.1"/>
</dbReference>
<keyword evidence="3" id="KW-1185">Reference proteome</keyword>
<reference evidence="2 3" key="1">
    <citation type="submission" date="2012-10" db="EMBL/GenBank/DDBJ databases">
        <title>The draft sequence of the Mycobacterium pheli genome.</title>
        <authorList>
            <person name="Pettersson B.M.F."/>
            <person name="Das S."/>
            <person name="Dasgupta S."/>
            <person name="Bhattacharya A."/>
            <person name="Kirsebom L.A."/>
        </authorList>
    </citation>
    <scope>NUCLEOTIDE SEQUENCE [LARGE SCALE GENOMIC DNA]</scope>
    <source>
        <strain evidence="2 3">CCUG 21000</strain>
    </source>
</reference>
<dbReference type="EMBL" id="ANBP01000006">
    <property type="protein sequence ID" value="KAB7757817.1"/>
    <property type="molecule type" value="Genomic_DNA"/>
</dbReference>
<dbReference type="GeneID" id="74301567"/>
<keyword evidence="1" id="KW-0472">Membrane</keyword>
<keyword evidence="1" id="KW-1133">Transmembrane helix</keyword>
<accession>A0A5N5VA55</accession>
<evidence type="ECO:0000313" key="3">
    <source>
        <dbReference type="Proteomes" id="UP000325690"/>
    </source>
</evidence>
<organism evidence="2 3">
    <name type="scientific">Mycolicibacterium phlei DSM 43239 = CCUG 21000</name>
    <dbReference type="NCBI Taxonomy" id="1226750"/>
    <lineage>
        <taxon>Bacteria</taxon>
        <taxon>Bacillati</taxon>
        <taxon>Actinomycetota</taxon>
        <taxon>Actinomycetes</taxon>
        <taxon>Mycobacteriales</taxon>
        <taxon>Mycobacteriaceae</taxon>
        <taxon>Mycolicibacterium</taxon>
    </lineage>
</organism>
<name>A0A5N5VA55_MYCPH</name>
<keyword evidence="1" id="KW-0812">Transmembrane</keyword>
<dbReference type="Proteomes" id="UP000325690">
    <property type="component" value="Unassembled WGS sequence"/>
</dbReference>
<proteinExistence type="predicted"/>